<name>A0ABV7R514_9RHOB</name>
<dbReference type="Pfam" id="PF13377">
    <property type="entry name" value="Peripla_BP_3"/>
    <property type="match status" value="1"/>
</dbReference>
<evidence type="ECO:0000259" key="5">
    <source>
        <dbReference type="PROSITE" id="PS50932"/>
    </source>
</evidence>
<evidence type="ECO:0000313" key="7">
    <source>
        <dbReference type="Proteomes" id="UP001595721"/>
    </source>
</evidence>
<dbReference type="SUPFAM" id="SSF53822">
    <property type="entry name" value="Periplasmic binding protein-like I"/>
    <property type="match status" value="1"/>
</dbReference>
<dbReference type="CDD" id="cd06267">
    <property type="entry name" value="PBP1_LacI_sugar_binding-like"/>
    <property type="match status" value="1"/>
</dbReference>
<dbReference type="Pfam" id="PF00356">
    <property type="entry name" value="LacI"/>
    <property type="match status" value="1"/>
</dbReference>
<feature type="domain" description="HTH lacI-type" evidence="5">
    <location>
        <begin position="2"/>
        <end position="56"/>
    </location>
</feature>
<accession>A0ABV7R514</accession>
<comment type="caution">
    <text evidence="6">The sequence shown here is derived from an EMBL/GenBank/DDBJ whole genome shotgun (WGS) entry which is preliminary data.</text>
</comment>
<dbReference type="Gene3D" id="1.10.260.40">
    <property type="entry name" value="lambda repressor-like DNA-binding domains"/>
    <property type="match status" value="1"/>
</dbReference>
<keyword evidence="1" id="KW-0678">Repressor</keyword>
<keyword evidence="3 6" id="KW-0238">DNA-binding</keyword>
<dbReference type="CDD" id="cd01392">
    <property type="entry name" value="HTH_LacI"/>
    <property type="match status" value="1"/>
</dbReference>
<sequence length="346" mass="37915">MANLRDVARQAGVSAATVSRWLNGSLNLPEQTRTAIQDAIQALNYRPNPYARSLSRGRTDTLCMVVPDIKVPFFAALAAAVENASFNREVGLQLSVTLNRPGREMRYLESVAARHVDGVIFVTNHAEVAPLAQQIRKARRVVVMDEDIPGAVAPRLFCDNHQGGRLAGAHLTRHGHRQIAAIGVGDDMLSGTRRFEGFRQAVLEAFPDAEIQRESGVYTIEDGRRMTQALLNRGRPFTALFAMSDEMVTGALQVFAERGIRVPQDVSVVGFDDILPLDMFSTPITAVRQPVEALGQKAVELLLDTDWDDPAALAVEHLLPVTLIERSSVAFVSTKNQATDQQENPT</sequence>
<evidence type="ECO:0000256" key="3">
    <source>
        <dbReference type="ARBA" id="ARBA00023125"/>
    </source>
</evidence>
<evidence type="ECO:0000256" key="1">
    <source>
        <dbReference type="ARBA" id="ARBA00022491"/>
    </source>
</evidence>
<dbReference type="EMBL" id="JBHRXJ010000005">
    <property type="protein sequence ID" value="MFC3528404.1"/>
    <property type="molecule type" value="Genomic_DNA"/>
</dbReference>
<dbReference type="SUPFAM" id="SSF47413">
    <property type="entry name" value="lambda repressor-like DNA-binding domains"/>
    <property type="match status" value="1"/>
</dbReference>
<dbReference type="PANTHER" id="PTHR30146:SF148">
    <property type="entry name" value="HTH-TYPE TRANSCRIPTIONAL REPRESSOR PURR-RELATED"/>
    <property type="match status" value="1"/>
</dbReference>
<reference evidence="7" key="1">
    <citation type="journal article" date="2019" name="Int. J. Syst. Evol. Microbiol.">
        <title>The Global Catalogue of Microorganisms (GCM) 10K type strain sequencing project: providing services to taxonomists for standard genome sequencing and annotation.</title>
        <authorList>
            <consortium name="The Broad Institute Genomics Platform"/>
            <consortium name="The Broad Institute Genome Sequencing Center for Infectious Disease"/>
            <person name="Wu L."/>
            <person name="Ma J."/>
        </authorList>
    </citation>
    <scope>NUCLEOTIDE SEQUENCE [LARGE SCALE GENOMIC DNA]</scope>
    <source>
        <strain evidence="7">KCTC 42899</strain>
    </source>
</reference>
<evidence type="ECO:0000256" key="4">
    <source>
        <dbReference type="ARBA" id="ARBA00023163"/>
    </source>
</evidence>
<dbReference type="SMART" id="SM00354">
    <property type="entry name" value="HTH_LACI"/>
    <property type="match status" value="1"/>
</dbReference>
<organism evidence="6 7">
    <name type="scientific">Paracoccus mangrovi</name>
    <dbReference type="NCBI Taxonomy" id="1715645"/>
    <lineage>
        <taxon>Bacteria</taxon>
        <taxon>Pseudomonadati</taxon>
        <taxon>Pseudomonadota</taxon>
        <taxon>Alphaproteobacteria</taxon>
        <taxon>Rhodobacterales</taxon>
        <taxon>Paracoccaceae</taxon>
        <taxon>Paracoccus</taxon>
    </lineage>
</organism>
<keyword evidence="2" id="KW-0805">Transcription regulation</keyword>
<gene>
    <name evidence="6" type="ORF">ACFOMH_09480</name>
</gene>
<dbReference type="InterPro" id="IPR010982">
    <property type="entry name" value="Lambda_DNA-bd_dom_sf"/>
</dbReference>
<evidence type="ECO:0000313" key="6">
    <source>
        <dbReference type="EMBL" id="MFC3528404.1"/>
    </source>
</evidence>
<protein>
    <submittedName>
        <fullName evidence="6">LacI family DNA-binding transcriptional regulator</fullName>
    </submittedName>
</protein>
<dbReference type="Gene3D" id="3.40.50.2300">
    <property type="match status" value="2"/>
</dbReference>
<dbReference type="GO" id="GO:0003677">
    <property type="term" value="F:DNA binding"/>
    <property type="evidence" value="ECO:0007669"/>
    <property type="project" value="UniProtKB-KW"/>
</dbReference>
<dbReference type="InterPro" id="IPR028082">
    <property type="entry name" value="Peripla_BP_I"/>
</dbReference>
<dbReference type="RefSeq" id="WP_377744118.1">
    <property type="nucleotide sequence ID" value="NZ_JBHRXJ010000005.1"/>
</dbReference>
<dbReference type="Proteomes" id="UP001595721">
    <property type="component" value="Unassembled WGS sequence"/>
</dbReference>
<proteinExistence type="predicted"/>
<dbReference type="PANTHER" id="PTHR30146">
    <property type="entry name" value="LACI-RELATED TRANSCRIPTIONAL REPRESSOR"/>
    <property type="match status" value="1"/>
</dbReference>
<keyword evidence="7" id="KW-1185">Reference proteome</keyword>
<keyword evidence="4" id="KW-0804">Transcription</keyword>
<evidence type="ECO:0000256" key="2">
    <source>
        <dbReference type="ARBA" id="ARBA00023015"/>
    </source>
</evidence>
<dbReference type="InterPro" id="IPR000843">
    <property type="entry name" value="HTH_LacI"/>
</dbReference>
<dbReference type="PROSITE" id="PS50932">
    <property type="entry name" value="HTH_LACI_2"/>
    <property type="match status" value="1"/>
</dbReference>
<dbReference type="InterPro" id="IPR046335">
    <property type="entry name" value="LacI/GalR-like_sensor"/>
</dbReference>